<sequence>EKQEQQKIGTFFTALDRYITIHQRKLENIQKLKKSLLQQMFV</sequence>
<dbReference type="EMBL" id="SNRV01000071">
    <property type="protein sequence ID" value="TEW25851.1"/>
    <property type="molecule type" value="Genomic_DNA"/>
</dbReference>
<dbReference type="Gene3D" id="1.10.287.1120">
    <property type="entry name" value="Bipartite methylase S protein"/>
    <property type="match status" value="1"/>
</dbReference>
<protein>
    <submittedName>
        <fullName evidence="1">Restriction endonuclease subunit S</fullName>
    </submittedName>
</protein>
<feature type="non-terminal residue" evidence="1">
    <location>
        <position position="1"/>
    </location>
</feature>
<gene>
    <name evidence="1" type="ORF">E2R48_10610</name>
</gene>
<keyword evidence="1" id="KW-0540">Nuclease</keyword>
<keyword evidence="1" id="KW-0378">Hydrolase</keyword>
<organism evidence="1 2">
    <name type="scientific">Histophilus somni</name>
    <name type="common">Haemophilus somnus</name>
    <dbReference type="NCBI Taxonomy" id="731"/>
    <lineage>
        <taxon>Bacteria</taxon>
        <taxon>Pseudomonadati</taxon>
        <taxon>Pseudomonadota</taxon>
        <taxon>Gammaproteobacteria</taxon>
        <taxon>Pasteurellales</taxon>
        <taxon>Pasteurellaceae</taxon>
        <taxon>Histophilus</taxon>
    </lineage>
</organism>
<reference evidence="1 2" key="1">
    <citation type="submission" date="2019-03" db="EMBL/GenBank/DDBJ databases">
        <title>Horizontal Gene Transfer Machinery in Histophilus somni.</title>
        <authorList>
            <person name="Mostafa Nazari M."/>
            <person name="Liljebjelke K."/>
        </authorList>
    </citation>
    <scope>NUCLEOTIDE SEQUENCE [LARGE SCALE GENOMIC DNA]</scope>
    <source>
        <strain evidence="1 2">UOC-EPH-KLM-04</strain>
    </source>
</reference>
<keyword evidence="1" id="KW-0255">Endonuclease</keyword>
<dbReference type="Proteomes" id="UP000297565">
    <property type="component" value="Unassembled WGS sequence"/>
</dbReference>
<evidence type="ECO:0000313" key="2">
    <source>
        <dbReference type="Proteomes" id="UP000297565"/>
    </source>
</evidence>
<evidence type="ECO:0000313" key="1">
    <source>
        <dbReference type="EMBL" id="TEW25851.1"/>
    </source>
</evidence>
<proteinExistence type="predicted"/>
<accession>A0AAX2S0W8</accession>
<dbReference type="GO" id="GO:0004519">
    <property type="term" value="F:endonuclease activity"/>
    <property type="evidence" value="ECO:0007669"/>
    <property type="project" value="UniProtKB-KW"/>
</dbReference>
<dbReference type="AlphaFoldDB" id="A0AAX2S0W8"/>
<comment type="caution">
    <text evidence="1">The sequence shown here is derived from an EMBL/GenBank/DDBJ whole genome shotgun (WGS) entry which is preliminary data.</text>
</comment>
<dbReference type="SUPFAM" id="SSF116734">
    <property type="entry name" value="DNA methylase specificity domain"/>
    <property type="match status" value="1"/>
</dbReference>
<name>A0AAX2S0W8_HISSO</name>